<evidence type="ECO:0000313" key="3">
    <source>
        <dbReference type="Proteomes" id="UP001302120"/>
    </source>
</evidence>
<dbReference type="EMBL" id="JAYGHG010000007">
    <property type="protein sequence ID" value="MEA5581130.1"/>
    <property type="molecule type" value="Genomic_DNA"/>
</dbReference>
<keyword evidence="2" id="KW-0808">Transferase</keyword>
<dbReference type="InterPro" id="IPR049625">
    <property type="entry name" value="Glyco_transf_61_cat"/>
</dbReference>
<dbReference type="RefSeq" id="WP_323195462.1">
    <property type="nucleotide sequence ID" value="NZ_JAYGHG010000007.1"/>
</dbReference>
<gene>
    <name evidence="2" type="ORF">VB620_07240</name>
</gene>
<evidence type="ECO:0000259" key="1">
    <source>
        <dbReference type="Pfam" id="PF04577"/>
    </source>
</evidence>
<dbReference type="Proteomes" id="UP001302120">
    <property type="component" value="Unassembled WGS sequence"/>
</dbReference>
<name>A0ABU5UDE2_9CYAN</name>
<evidence type="ECO:0000313" key="2">
    <source>
        <dbReference type="EMBL" id="MEA5581130.1"/>
    </source>
</evidence>
<feature type="domain" description="Glycosyltransferase 61 catalytic" evidence="1">
    <location>
        <begin position="147"/>
        <end position="307"/>
    </location>
</feature>
<organism evidence="2 3">
    <name type="scientific">Nodularia harveyana UHCC-0300</name>
    <dbReference type="NCBI Taxonomy" id="2974287"/>
    <lineage>
        <taxon>Bacteria</taxon>
        <taxon>Bacillati</taxon>
        <taxon>Cyanobacteriota</taxon>
        <taxon>Cyanophyceae</taxon>
        <taxon>Nostocales</taxon>
        <taxon>Nodulariaceae</taxon>
        <taxon>Nodularia</taxon>
    </lineage>
</organism>
<protein>
    <submittedName>
        <fullName evidence="2">Glycosyltransferase family 61 protein</fullName>
        <ecNumber evidence="2">2.4.-.-</ecNumber>
    </submittedName>
</protein>
<sequence length="370" mass="43065">MKKIIQAIPFELKLQLRNLGWQRVSYSILDHIVHYLNTDFLKPTESDHLILPDDDLSAKQRCYELTTYSPYRHQEFVIEIKEPTIIEPLMGGVIARTNAIIEECYALPTGQTVALPYLPLAFHKINQSNIHFEKAILLRHPWGDNNYFHFYNDTLPKMSLLSDLNLFSDLPIIVCQKLYKSSYFQTAIKLANLQDRSWIIQDKEYIKINQLICIRSHELTKQGIFRNLRLLNFDTSSPRENKKILLLRPPNTQRSLSNRDEVIKMCLNLGFECVDCSKLSLEDQINTFANARYIVGEHGAAFANIIYRYGKPLDVIEIFPPEHISTCYFVISQCLGFNHDVHRCYVGSKESYEIETTELEKKLKQILFAN</sequence>
<dbReference type="EC" id="2.4.-.-" evidence="2"/>
<dbReference type="Pfam" id="PF04577">
    <property type="entry name" value="Glyco_transf_61"/>
    <property type="match status" value="1"/>
</dbReference>
<comment type="caution">
    <text evidence="2">The sequence shown here is derived from an EMBL/GenBank/DDBJ whole genome shotgun (WGS) entry which is preliminary data.</text>
</comment>
<keyword evidence="3" id="KW-1185">Reference proteome</keyword>
<keyword evidence="2" id="KW-0328">Glycosyltransferase</keyword>
<reference evidence="2 3" key="1">
    <citation type="submission" date="2023-12" db="EMBL/GenBank/DDBJ databases">
        <title>Baltic Sea Cyanobacteria.</title>
        <authorList>
            <person name="Delbaje E."/>
            <person name="Fewer D.P."/>
            <person name="Shishido T.K."/>
        </authorList>
    </citation>
    <scope>NUCLEOTIDE SEQUENCE [LARGE SCALE GENOMIC DNA]</scope>
    <source>
        <strain evidence="2 3">UHCC-0300</strain>
    </source>
</reference>
<dbReference type="GO" id="GO:0016757">
    <property type="term" value="F:glycosyltransferase activity"/>
    <property type="evidence" value="ECO:0007669"/>
    <property type="project" value="UniProtKB-KW"/>
</dbReference>
<accession>A0ABU5UDE2</accession>
<proteinExistence type="predicted"/>